<dbReference type="STRING" id="1801797.A3G06_01895"/>
<gene>
    <name evidence="2" type="primary">murE</name>
    <name evidence="6" type="ORF">A3G06_01895</name>
</gene>
<evidence type="ECO:0000259" key="4">
    <source>
        <dbReference type="Pfam" id="PF02875"/>
    </source>
</evidence>
<feature type="short sequence motif" description="Meso-diaminopimelate recognition motif" evidence="2">
    <location>
        <begin position="343"/>
        <end position="346"/>
    </location>
</feature>
<feature type="modified residue" description="N6-carboxylysine" evidence="2">
    <location>
        <position position="147"/>
    </location>
</feature>
<comment type="PTM">
    <text evidence="2">Carboxylation is probably crucial for Mg(2+) binding and, consequently, for the gamma-phosphate positioning of ATP.</text>
</comment>
<dbReference type="Gene3D" id="3.90.190.20">
    <property type="entry name" value="Mur ligase, C-terminal domain"/>
    <property type="match status" value="1"/>
</dbReference>
<dbReference type="SUPFAM" id="SSF53244">
    <property type="entry name" value="MurD-like peptide ligases, peptide-binding domain"/>
    <property type="match status" value="1"/>
</dbReference>
<evidence type="ECO:0000313" key="7">
    <source>
        <dbReference type="Proteomes" id="UP000176192"/>
    </source>
</evidence>
<dbReference type="EMBL" id="MFVV01000021">
    <property type="protein sequence ID" value="OGJ03342.1"/>
    <property type="molecule type" value="Genomic_DNA"/>
</dbReference>
<keyword evidence="2 3" id="KW-0961">Cell wall biogenesis/degradation</keyword>
<name>A0A1F6YAG1_9BACT</name>
<organism evidence="6 7">
    <name type="scientific">Candidatus Nomurabacteria bacterium RIFCSPLOWO2_12_FULL_46_14</name>
    <dbReference type="NCBI Taxonomy" id="1801797"/>
    <lineage>
        <taxon>Bacteria</taxon>
        <taxon>Candidatus Nomuraibacteriota</taxon>
    </lineage>
</organism>
<feature type="binding site" evidence="2">
    <location>
        <position position="400"/>
    </location>
    <ligand>
        <name>meso-2,6-diaminopimelate</name>
        <dbReference type="ChEBI" id="CHEBI:57791"/>
    </ligand>
</feature>
<dbReference type="GO" id="GO:0000287">
    <property type="term" value="F:magnesium ion binding"/>
    <property type="evidence" value="ECO:0007669"/>
    <property type="project" value="UniProtKB-UniRule"/>
</dbReference>
<keyword evidence="2" id="KW-0460">Magnesium</keyword>
<dbReference type="Gene3D" id="3.40.1190.10">
    <property type="entry name" value="Mur-like, catalytic domain"/>
    <property type="match status" value="1"/>
</dbReference>
<comment type="cofactor">
    <cofactor evidence="2">
        <name>Mg(2+)</name>
        <dbReference type="ChEBI" id="CHEBI:18420"/>
    </cofactor>
</comment>
<dbReference type="GO" id="GO:0005737">
    <property type="term" value="C:cytoplasm"/>
    <property type="evidence" value="ECO:0007669"/>
    <property type="project" value="UniProtKB-SubCell"/>
</dbReference>
<keyword evidence="2 3" id="KW-0573">Peptidoglycan synthesis</keyword>
<dbReference type="GO" id="GO:0008765">
    <property type="term" value="F:UDP-N-acetylmuramoylalanyl-D-glutamate-2,6-diaminopimelate ligase activity"/>
    <property type="evidence" value="ECO:0007669"/>
    <property type="project" value="UniProtKB-UniRule"/>
</dbReference>
<comment type="similarity">
    <text evidence="1 2">Belongs to the MurCDEF family. MurE subfamily.</text>
</comment>
<feature type="binding site" evidence="2">
    <location>
        <position position="319"/>
    </location>
    <ligand>
        <name>meso-2,6-diaminopimelate</name>
        <dbReference type="ChEBI" id="CHEBI:57791"/>
    </ligand>
</feature>
<dbReference type="GO" id="GO:0009252">
    <property type="term" value="P:peptidoglycan biosynthetic process"/>
    <property type="evidence" value="ECO:0007669"/>
    <property type="project" value="UniProtKB-UniRule"/>
</dbReference>
<keyword evidence="2" id="KW-0547">Nucleotide-binding</keyword>
<dbReference type="Pfam" id="PF08245">
    <property type="entry name" value="Mur_ligase_M"/>
    <property type="match status" value="1"/>
</dbReference>
<feature type="binding site" evidence="2">
    <location>
        <begin position="80"/>
        <end position="81"/>
    </location>
    <ligand>
        <name>UDP-N-acetyl-alpha-D-muramoyl-L-alanyl-D-glutamate</name>
        <dbReference type="ChEBI" id="CHEBI:83900"/>
    </ligand>
</feature>
<dbReference type="InterPro" id="IPR036565">
    <property type="entry name" value="Mur-like_cat_sf"/>
</dbReference>
<dbReference type="PANTHER" id="PTHR23135">
    <property type="entry name" value="MUR LIGASE FAMILY MEMBER"/>
    <property type="match status" value="1"/>
</dbReference>
<protein>
    <recommendedName>
        <fullName evidence="2">UDP-N-acetylmuramoyl-L-alanyl-D-glutamate--2,6-diaminopimelate ligase</fullName>
        <ecNumber evidence="2">6.3.2.13</ecNumber>
    </recommendedName>
    <alternativeName>
        <fullName evidence="2">Meso-A2pm-adding enzyme</fullName>
    </alternativeName>
    <alternativeName>
        <fullName evidence="2">Meso-diaminopimelate-adding enzyme</fullName>
    </alternativeName>
    <alternativeName>
        <fullName evidence="2">UDP-MurNAc-L-Ala-D-Glu:meso-diaminopimelate ligase</fullName>
    </alternativeName>
    <alternativeName>
        <fullName evidence="2">UDP-MurNAc-tripeptide synthetase</fullName>
    </alternativeName>
    <alternativeName>
        <fullName evidence="2">UDP-N-acetylmuramyl-tripeptide synthetase</fullName>
    </alternativeName>
</protein>
<dbReference type="InterPro" id="IPR004101">
    <property type="entry name" value="Mur_ligase_C"/>
</dbReference>
<keyword evidence="2 3" id="KW-0131">Cell cycle</keyword>
<dbReference type="Proteomes" id="UP000176192">
    <property type="component" value="Unassembled WGS sequence"/>
</dbReference>
<accession>A0A1F6YAG1</accession>
<comment type="function">
    <text evidence="2">Catalyzes the addition of meso-diaminopimelic acid to the nucleotide precursor UDP-N-acetylmuramoyl-L-alanyl-D-glutamate (UMAG) in the biosynthesis of bacterial cell-wall peptidoglycan.</text>
</comment>
<feature type="binding site" evidence="2">
    <location>
        <begin position="343"/>
        <end position="346"/>
    </location>
    <ligand>
        <name>meso-2,6-diaminopimelate</name>
        <dbReference type="ChEBI" id="CHEBI:57791"/>
    </ligand>
</feature>
<keyword evidence="2" id="KW-0963">Cytoplasm</keyword>
<dbReference type="Pfam" id="PF02875">
    <property type="entry name" value="Mur_ligase_C"/>
    <property type="match status" value="1"/>
</dbReference>
<dbReference type="PANTHER" id="PTHR23135:SF4">
    <property type="entry name" value="UDP-N-ACETYLMURAMOYL-L-ALANYL-D-GLUTAMATE--2,6-DIAMINOPIMELATE LIGASE MURE HOMOLOG, CHLOROPLASTIC"/>
    <property type="match status" value="1"/>
</dbReference>
<keyword evidence="2 3" id="KW-0133">Cell shape</keyword>
<sequence>MKNFYRKLKTIYWRVKSVLTRHYYGNPSKKLKIIGVTGTNGKTTTASLLYLIATALGYKAGLVGTVEYLIAGERRRATHTTPDSLSLTKLFKEMADRGCEYVFMEVSSHALDQGRVRGISFAGGIFTNLTHDHLDYHRSLEKYFLAKRKFFEMLPASAFALSNADDEHGREMLQTTKARKFFYGFKDFPEVGLRGNSPMSDFGEIQGEVIKIDSSGIELRLGGEVVKSKLRGKFNAYNILAVWSACKLLGFDTEKVNKILEEVEPPRGRFEHFSSPGGVLVIVDYAHTPDALEKVILAAKEIKSEPSRLIAVFGCGGDRDPLKRRIMGKLGASMSDIAIFTADNPRSESPEKIIEEMRTDLSVRDSKKVKIIPDRRAAIRESVRLAKAGDIILCAGKGHEDYQEIKGVKHHFSDMEEFKKALKQS</sequence>
<dbReference type="InterPro" id="IPR036615">
    <property type="entry name" value="Mur_ligase_C_dom_sf"/>
</dbReference>
<dbReference type="AlphaFoldDB" id="A0A1F6YAG1"/>
<feature type="binding site" evidence="2">
    <location>
        <begin position="38"/>
        <end position="44"/>
    </location>
    <ligand>
        <name>ATP</name>
        <dbReference type="ChEBI" id="CHEBI:30616"/>
    </ligand>
</feature>
<dbReference type="HAMAP" id="MF_00208">
    <property type="entry name" value="MurE"/>
    <property type="match status" value="1"/>
</dbReference>
<keyword evidence="2" id="KW-0067">ATP-binding</keyword>
<dbReference type="UniPathway" id="UPA00219"/>
<feature type="binding site" evidence="2">
    <location>
        <position position="113"/>
    </location>
    <ligand>
        <name>UDP-N-acetyl-alpha-D-muramoyl-L-alanyl-D-glutamate</name>
        <dbReference type="ChEBI" id="CHEBI:83900"/>
    </ligand>
</feature>
<feature type="domain" description="Mur ligase C-terminal" evidence="4">
    <location>
        <begin position="268"/>
        <end position="398"/>
    </location>
</feature>
<dbReference type="GO" id="GO:0071555">
    <property type="term" value="P:cell wall organization"/>
    <property type="evidence" value="ECO:0007669"/>
    <property type="project" value="UniProtKB-KW"/>
</dbReference>
<feature type="binding site" evidence="2">
    <location>
        <position position="107"/>
    </location>
    <ligand>
        <name>UDP-N-acetyl-alpha-D-muramoyl-L-alanyl-D-glutamate</name>
        <dbReference type="ChEBI" id="CHEBI:83900"/>
    </ligand>
</feature>
<dbReference type="NCBIfam" id="TIGR01085">
    <property type="entry name" value="murE"/>
    <property type="match status" value="1"/>
</dbReference>
<comment type="pathway">
    <text evidence="2 3">Cell wall biogenesis; peptidoglycan biosynthesis.</text>
</comment>
<evidence type="ECO:0000313" key="6">
    <source>
        <dbReference type="EMBL" id="OGJ03342.1"/>
    </source>
</evidence>
<feature type="binding site" evidence="2">
    <location>
        <position position="115"/>
    </location>
    <ligand>
        <name>UDP-N-acetyl-alpha-D-muramoyl-L-alanyl-D-glutamate</name>
        <dbReference type="ChEBI" id="CHEBI:83900"/>
    </ligand>
</feature>
<dbReference type="SUPFAM" id="SSF53623">
    <property type="entry name" value="MurD-like peptide ligases, catalytic domain"/>
    <property type="match status" value="1"/>
</dbReference>
<proteinExistence type="inferred from homology"/>
<evidence type="ECO:0000256" key="1">
    <source>
        <dbReference type="ARBA" id="ARBA00005898"/>
    </source>
</evidence>
<comment type="caution">
    <text evidence="2">Lacks conserved residue(s) required for the propagation of feature annotation.</text>
</comment>
<keyword evidence="2" id="KW-0436">Ligase</keyword>
<dbReference type="GO" id="GO:0051301">
    <property type="term" value="P:cell division"/>
    <property type="evidence" value="ECO:0007669"/>
    <property type="project" value="UniProtKB-KW"/>
</dbReference>
<comment type="catalytic activity">
    <reaction evidence="2">
        <text>UDP-N-acetyl-alpha-D-muramoyl-L-alanyl-D-glutamate + meso-2,6-diaminopimelate + ATP = UDP-N-acetyl-alpha-D-muramoyl-L-alanyl-gamma-D-glutamyl-meso-2,6-diaminopimelate + ADP + phosphate + H(+)</text>
        <dbReference type="Rhea" id="RHEA:23676"/>
        <dbReference type="ChEBI" id="CHEBI:15378"/>
        <dbReference type="ChEBI" id="CHEBI:30616"/>
        <dbReference type="ChEBI" id="CHEBI:43474"/>
        <dbReference type="ChEBI" id="CHEBI:57791"/>
        <dbReference type="ChEBI" id="CHEBI:83900"/>
        <dbReference type="ChEBI" id="CHEBI:83905"/>
        <dbReference type="ChEBI" id="CHEBI:456216"/>
        <dbReference type="EC" id="6.3.2.13"/>
    </reaction>
</comment>
<dbReference type="EC" id="6.3.2.13" evidence="2"/>
<dbReference type="GO" id="GO:0005524">
    <property type="term" value="F:ATP binding"/>
    <property type="evidence" value="ECO:0007669"/>
    <property type="project" value="UniProtKB-UniRule"/>
</dbReference>
<dbReference type="InterPro" id="IPR005761">
    <property type="entry name" value="UDP-N-AcMur-Glu-dNH2Pim_ligase"/>
</dbReference>
<dbReference type="InterPro" id="IPR013221">
    <property type="entry name" value="Mur_ligase_cen"/>
</dbReference>
<evidence type="ECO:0000259" key="5">
    <source>
        <dbReference type="Pfam" id="PF08245"/>
    </source>
</evidence>
<comment type="caution">
    <text evidence="6">The sequence shown here is derived from an EMBL/GenBank/DDBJ whole genome shotgun (WGS) entry which is preliminary data.</text>
</comment>
<dbReference type="GO" id="GO:0008360">
    <property type="term" value="P:regulation of cell shape"/>
    <property type="evidence" value="ECO:0007669"/>
    <property type="project" value="UniProtKB-KW"/>
</dbReference>
<feature type="binding site" evidence="2">
    <location>
        <position position="396"/>
    </location>
    <ligand>
        <name>meso-2,6-diaminopimelate</name>
        <dbReference type="ChEBI" id="CHEBI:57791"/>
    </ligand>
</feature>
<comment type="subcellular location">
    <subcellularLocation>
        <location evidence="2 3">Cytoplasm</location>
    </subcellularLocation>
</comment>
<dbReference type="NCBIfam" id="NF001126">
    <property type="entry name" value="PRK00139.1-4"/>
    <property type="match status" value="1"/>
</dbReference>
<evidence type="ECO:0000256" key="2">
    <source>
        <dbReference type="HAMAP-Rule" id="MF_00208"/>
    </source>
</evidence>
<evidence type="ECO:0000256" key="3">
    <source>
        <dbReference type="RuleBase" id="RU004135"/>
    </source>
</evidence>
<feature type="domain" description="Mur ligase central" evidence="5">
    <location>
        <begin position="36"/>
        <end position="244"/>
    </location>
</feature>
<reference evidence="6 7" key="1">
    <citation type="journal article" date="2016" name="Nat. Commun.">
        <title>Thousands of microbial genomes shed light on interconnected biogeochemical processes in an aquifer system.</title>
        <authorList>
            <person name="Anantharaman K."/>
            <person name="Brown C.T."/>
            <person name="Hug L.A."/>
            <person name="Sharon I."/>
            <person name="Castelle C.J."/>
            <person name="Probst A.J."/>
            <person name="Thomas B.C."/>
            <person name="Singh A."/>
            <person name="Wilkins M.J."/>
            <person name="Karaoz U."/>
            <person name="Brodie E.L."/>
            <person name="Williams K.H."/>
            <person name="Hubbard S.S."/>
            <person name="Banfield J.F."/>
        </authorList>
    </citation>
    <scope>NUCLEOTIDE SEQUENCE [LARGE SCALE GENOMIC DNA]</scope>
</reference>
<keyword evidence="2 3" id="KW-0132">Cell division</keyword>